<evidence type="ECO:0000313" key="1">
    <source>
        <dbReference type="EMBL" id="APV37665.1"/>
    </source>
</evidence>
<proteinExistence type="predicted"/>
<sequence length="88" mass="10015">MYLALHYLNRSQSRRPIMYTIRNTKDSDIISLIEIEKSVAKAFLEDPDLAWIANSSVQTIDGHRKTIINGYSILAAHESGQLVSFFKC</sequence>
<dbReference type="AlphaFoldDB" id="A0A1P8ENB3"/>
<protein>
    <submittedName>
        <fullName evidence="1">Uncharacterized protein</fullName>
    </submittedName>
</protein>
<organism evidence="1 2">
    <name type="scientific">Acinetobacter soli</name>
    <dbReference type="NCBI Taxonomy" id="487316"/>
    <lineage>
        <taxon>Bacteria</taxon>
        <taxon>Pseudomonadati</taxon>
        <taxon>Pseudomonadota</taxon>
        <taxon>Gammaproteobacteria</taxon>
        <taxon>Moraxellales</taxon>
        <taxon>Moraxellaceae</taxon>
        <taxon>Acinetobacter</taxon>
    </lineage>
</organism>
<dbReference type="KEGG" id="asol:BEN76_16590"/>
<keyword evidence="1" id="KW-0614">Plasmid</keyword>
<reference evidence="1 2" key="1">
    <citation type="submission" date="2016-08" db="EMBL/GenBank/DDBJ databases">
        <title>Complete genome sequence of Acinetobacter baylyi strain GFJ2.</title>
        <authorList>
            <person name="Tabata M."/>
            <person name="Kuboki S."/>
            <person name="Gibu N."/>
            <person name="Kinouchi Y."/>
            <person name="Vangnai A."/>
            <person name="Kasai D."/>
            <person name="Fukuda M."/>
        </authorList>
    </citation>
    <scope>NUCLEOTIDE SEQUENCE [LARGE SCALE GENOMIC DNA]</scope>
    <source>
        <strain evidence="1 2">GFJ2</strain>
        <plasmid evidence="2">Plasmid pgfj1</plasmid>
    </source>
</reference>
<dbReference type="EMBL" id="CP016897">
    <property type="protein sequence ID" value="APV37665.1"/>
    <property type="molecule type" value="Genomic_DNA"/>
</dbReference>
<accession>A0A1P8ENB3</accession>
<evidence type="ECO:0000313" key="2">
    <source>
        <dbReference type="Proteomes" id="UP000185674"/>
    </source>
</evidence>
<dbReference type="Proteomes" id="UP000185674">
    <property type="component" value="Plasmid pGFJ1"/>
</dbReference>
<geneLocation type="plasmid" evidence="2">
    <name>pgfj1</name>
</geneLocation>
<name>A0A1P8ENB3_9GAMM</name>
<gene>
    <name evidence="1" type="ORF">BEN76_16590</name>
</gene>